<feature type="compositionally biased region" description="Basic residues" evidence="1">
    <location>
        <begin position="16"/>
        <end position="26"/>
    </location>
</feature>
<dbReference type="OrthoDB" id="2485829at2759"/>
<keyword evidence="3" id="KW-1185">Reference proteome</keyword>
<evidence type="ECO:0000313" key="2">
    <source>
        <dbReference type="EMBL" id="EXX73770.1"/>
    </source>
</evidence>
<feature type="region of interest" description="Disordered" evidence="1">
    <location>
        <begin position="1"/>
        <end position="38"/>
    </location>
</feature>
<proteinExistence type="predicted"/>
<accession>A0A015K2A1</accession>
<comment type="caution">
    <text evidence="2">The sequence shown here is derived from an EMBL/GenBank/DDBJ whole genome shotgun (WGS) entry which is preliminary data.</text>
</comment>
<dbReference type="EMBL" id="JEMT01013768">
    <property type="protein sequence ID" value="EXX73770.1"/>
    <property type="molecule type" value="Genomic_DNA"/>
</dbReference>
<dbReference type="HOGENOM" id="CLU_2039331_0_0_1"/>
<name>A0A015K2A1_RHIIW</name>
<sequence>MKSNQQELREPQPKQSLKRSKSRIYKKSLFSDDESNDNMEFEENQIERYLVMAQIQNDQNPLKWWDVSERVFSDAGLIMSAKRTSMKEDLFEALIFLKRNGELVGGMFNNNNTCTSIINVE</sequence>
<reference evidence="2 3" key="1">
    <citation type="submission" date="2014-02" db="EMBL/GenBank/DDBJ databases">
        <title>Single nucleus genome sequencing reveals high similarity among nuclei of an endomycorrhizal fungus.</title>
        <authorList>
            <person name="Lin K."/>
            <person name="Geurts R."/>
            <person name="Zhang Z."/>
            <person name="Limpens E."/>
            <person name="Saunders D.G."/>
            <person name="Mu D."/>
            <person name="Pang E."/>
            <person name="Cao H."/>
            <person name="Cha H."/>
            <person name="Lin T."/>
            <person name="Zhou Q."/>
            <person name="Shang Y."/>
            <person name="Li Y."/>
            <person name="Ivanov S."/>
            <person name="Sharma T."/>
            <person name="Velzen R.V."/>
            <person name="Ruijter N.D."/>
            <person name="Aanen D.K."/>
            <person name="Win J."/>
            <person name="Kamoun S."/>
            <person name="Bisseling T."/>
            <person name="Huang S."/>
        </authorList>
    </citation>
    <scope>NUCLEOTIDE SEQUENCE [LARGE SCALE GENOMIC DNA]</scope>
    <source>
        <strain evidence="3">DAOM197198w</strain>
    </source>
</reference>
<protein>
    <recommendedName>
        <fullName evidence="4">HAT C-terminal dimerisation domain-containing protein</fullName>
    </recommendedName>
</protein>
<dbReference type="Proteomes" id="UP000022910">
    <property type="component" value="Unassembled WGS sequence"/>
</dbReference>
<dbReference type="AlphaFoldDB" id="A0A015K2A1"/>
<evidence type="ECO:0000256" key="1">
    <source>
        <dbReference type="SAM" id="MobiDB-lite"/>
    </source>
</evidence>
<dbReference type="InterPro" id="IPR012337">
    <property type="entry name" value="RNaseH-like_sf"/>
</dbReference>
<organism evidence="2 3">
    <name type="scientific">Rhizophagus irregularis (strain DAOM 197198w)</name>
    <name type="common">Glomus intraradices</name>
    <dbReference type="NCBI Taxonomy" id="1432141"/>
    <lineage>
        <taxon>Eukaryota</taxon>
        <taxon>Fungi</taxon>
        <taxon>Fungi incertae sedis</taxon>
        <taxon>Mucoromycota</taxon>
        <taxon>Glomeromycotina</taxon>
        <taxon>Glomeromycetes</taxon>
        <taxon>Glomerales</taxon>
        <taxon>Glomeraceae</taxon>
        <taxon>Rhizophagus</taxon>
    </lineage>
</organism>
<gene>
    <name evidence="2" type="ORF">RirG_057400</name>
</gene>
<dbReference type="SUPFAM" id="SSF53098">
    <property type="entry name" value="Ribonuclease H-like"/>
    <property type="match status" value="1"/>
</dbReference>
<evidence type="ECO:0008006" key="4">
    <source>
        <dbReference type="Google" id="ProtNLM"/>
    </source>
</evidence>
<evidence type="ECO:0000313" key="3">
    <source>
        <dbReference type="Proteomes" id="UP000022910"/>
    </source>
</evidence>